<gene>
    <name evidence="10" type="ORF">S01H1_00329</name>
</gene>
<dbReference type="InterPro" id="IPR002912">
    <property type="entry name" value="ACT_dom"/>
</dbReference>
<evidence type="ECO:0000259" key="9">
    <source>
        <dbReference type="PROSITE" id="PS51671"/>
    </source>
</evidence>
<dbReference type="GO" id="GO:0005737">
    <property type="term" value="C:cytoplasm"/>
    <property type="evidence" value="ECO:0007669"/>
    <property type="project" value="TreeGrafter"/>
</dbReference>
<evidence type="ECO:0000256" key="7">
    <source>
        <dbReference type="ARBA" id="ARBA00047848"/>
    </source>
</evidence>
<reference evidence="10" key="1">
    <citation type="journal article" date="2014" name="Front. Microbiol.">
        <title>High frequency of phylogenetically diverse reductive dehalogenase-homologous genes in deep subseafloor sedimentary metagenomes.</title>
        <authorList>
            <person name="Kawai M."/>
            <person name="Futagami T."/>
            <person name="Toyoda A."/>
            <person name="Takaki Y."/>
            <person name="Nishi S."/>
            <person name="Hori S."/>
            <person name="Arai W."/>
            <person name="Tsubouchi T."/>
            <person name="Morono Y."/>
            <person name="Uchiyama I."/>
            <person name="Ito T."/>
            <person name="Fujiyama A."/>
            <person name="Inagaki F."/>
            <person name="Takami H."/>
        </authorList>
    </citation>
    <scope>NUCLEOTIDE SEQUENCE</scope>
    <source>
        <strain evidence="10">Expedition CK06-06</strain>
    </source>
</reference>
<sequence>MRVAFQGEPGAYSEEAIIQHFGAAVEPLPRPYLRDVFDAVEGGEAEIGLIPVENTIEGSIVRSYDLLNERSLKARGEVILRVIHCLIANPGVSLPDVVKVHSHPQALGQCRAFIEEHGLESVAASDTAGSVKMLKTLGIRDAAAIASSRAAEVYEMNIIERGIETHKENFTRFIVIGGEDHQPTSDDKTSLVFVTDHKPGTLHRALGSFAKRQIDLTKIEARPQVGKPWEYLFFVDVVGHREDPDMREALDELRESTRMVKVLGSYPRSA</sequence>
<keyword evidence="5" id="KW-0584">Phenylalanine biosynthesis</keyword>
<accession>X0T7I8</accession>
<dbReference type="GO" id="GO:0004664">
    <property type="term" value="F:prephenate dehydratase activity"/>
    <property type="evidence" value="ECO:0007669"/>
    <property type="project" value="UniProtKB-EC"/>
</dbReference>
<dbReference type="FunFam" id="3.30.70.260:FF:000012">
    <property type="entry name" value="Prephenate dehydratase"/>
    <property type="match status" value="1"/>
</dbReference>
<dbReference type="EC" id="4.2.1.51" evidence="2"/>
<dbReference type="EMBL" id="BARS01000112">
    <property type="protein sequence ID" value="GAF72035.1"/>
    <property type="molecule type" value="Genomic_DNA"/>
</dbReference>
<dbReference type="InterPro" id="IPR001086">
    <property type="entry name" value="Preph_deHydtase"/>
</dbReference>
<name>X0T7I8_9ZZZZ</name>
<dbReference type="CDD" id="cd13631">
    <property type="entry name" value="PBP2_Ct-PDT_like"/>
    <property type="match status" value="1"/>
</dbReference>
<evidence type="ECO:0000256" key="2">
    <source>
        <dbReference type="ARBA" id="ARBA00013147"/>
    </source>
</evidence>
<dbReference type="PANTHER" id="PTHR21022:SF19">
    <property type="entry name" value="PREPHENATE DEHYDRATASE-RELATED"/>
    <property type="match status" value="1"/>
</dbReference>
<dbReference type="Pfam" id="PF01842">
    <property type="entry name" value="ACT"/>
    <property type="match status" value="1"/>
</dbReference>
<keyword evidence="6" id="KW-0456">Lyase</keyword>
<dbReference type="NCBIfam" id="NF008865">
    <property type="entry name" value="PRK11898.1"/>
    <property type="match status" value="1"/>
</dbReference>
<keyword evidence="4" id="KW-0057">Aromatic amino acid biosynthesis</keyword>
<dbReference type="CDD" id="cd04905">
    <property type="entry name" value="ACT_CM-PDT"/>
    <property type="match status" value="1"/>
</dbReference>
<evidence type="ECO:0000259" key="8">
    <source>
        <dbReference type="PROSITE" id="PS51171"/>
    </source>
</evidence>
<dbReference type="PROSITE" id="PS51671">
    <property type="entry name" value="ACT"/>
    <property type="match status" value="1"/>
</dbReference>
<dbReference type="SUPFAM" id="SSF55021">
    <property type="entry name" value="ACT-like"/>
    <property type="match status" value="1"/>
</dbReference>
<dbReference type="SUPFAM" id="SSF53850">
    <property type="entry name" value="Periplasmic binding protein-like II"/>
    <property type="match status" value="1"/>
</dbReference>
<evidence type="ECO:0000256" key="5">
    <source>
        <dbReference type="ARBA" id="ARBA00023222"/>
    </source>
</evidence>
<comment type="pathway">
    <text evidence="1">Amino-acid biosynthesis; L-phenylalanine biosynthesis; phenylpyruvate from prephenate: step 1/1.</text>
</comment>
<organism evidence="10">
    <name type="scientific">marine sediment metagenome</name>
    <dbReference type="NCBI Taxonomy" id="412755"/>
    <lineage>
        <taxon>unclassified sequences</taxon>
        <taxon>metagenomes</taxon>
        <taxon>ecological metagenomes</taxon>
    </lineage>
</organism>
<comment type="caution">
    <text evidence="10">The sequence shown here is derived from an EMBL/GenBank/DDBJ whole genome shotgun (WGS) entry which is preliminary data.</text>
</comment>
<protein>
    <recommendedName>
        <fullName evidence="2">prephenate dehydratase</fullName>
        <ecNumber evidence="2">4.2.1.51</ecNumber>
    </recommendedName>
</protein>
<evidence type="ECO:0000256" key="6">
    <source>
        <dbReference type="ARBA" id="ARBA00023239"/>
    </source>
</evidence>
<dbReference type="Gene3D" id="3.40.190.10">
    <property type="entry name" value="Periplasmic binding protein-like II"/>
    <property type="match status" value="2"/>
</dbReference>
<evidence type="ECO:0000256" key="4">
    <source>
        <dbReference type="ARBA" id="ARBA00023141"/>
    </source>
</evidence>
<dbReference type="GO" id="GO:0009094">
    <property type="term" value="P:L-phenylalanine biosynthetic process"/>
    <property type="evidence" value="ECO:0007669"/>
    <property type="project" value="UniProtKB-KW"/>
</dbReference>
<evidence type="ECO:0000256" key="1">
    <source>
        <dbReference type="ARBA" id="ARBA00004741"/>
    </source>
</evidence>
<dbReference type="AlphaFoldDB" id="X0T7I8"/>
<dbReference type="PANTHER" id="PTHR21022">
    <property type="entry name" value="PREPHENATE DEHYDRATASE P PROTEIN"/>
    <property type="match status" value="1"/>
</dbReference>
<dbReference type="Pfam" id="PF00800">
    <property type="entry name" value="PDT"/>
    <property type="match status" value="1"/>
</dbReference>
<feature type="domain" description="Prephenate dehydratase" evidence="8">
    <location>
        <begin position="2"/>
        <end position="178"/>
    </location>
</feature>
<evidence type="ECO:0000313" key="10">
    <source>
        <dbReference type="EMBL" id="GAF72035.1"/>
    </source>
</evidence>
<dbReference type="Gene3D" id="3.30.70.260">
    <property type="match status" value="1"/>
</dbReference>
<dbReference type="InterPro" id="IPR045865">
    <property type="entry name" value="ACT-like_dom_sf"/>
</dbReference>
<feature type="domain" description="ACT" evidence="9">
    <location>
        <begin position="190"/>
        <end position="267"/>
    </location>
</feature>
<keyword evidence="3" id="KW-0028">Amino-acid biosynthesis</keyword>
<proteinExistence type="predicted"/>
<dbReference type="PROSITE" id="PS51171">
    <property type="entry name" value="PREPHENATE_DEHYDR_3"/>
    <property type="match status" value="1"/>
</dbReference>
<evidence type="ECO:0000256" key="3">
    <source>
        <dbReference type="ARBA" id="ARBA00022605"/>
    </source>
</evidence>
<comment type="catalytic activity">
    <reaction evidence="7">
        <text>prephenate + H(+) = 3-phenylpyruvate + CO2 + H2O</text>
        <dbReference type="Rhea" id="RHEA:21648"/>
        <dbReference type="ChEBI" id="CHEBI:15377"/>
        <dbReference type="ChEBI" id="CHEBI:15378"/>
        <dbReference type="ChEBI" id="CHEBI:16526"/>
        <dbReference type="ChEBI" id="CHEBI:18005"/>
        <dbReference type="ChEBI" id="CHEBI:29934"/>
        <dbReference type="EC" id="4.2.1.51"/>
    </reaction>
</comment>